<evidence type="ECO:0000256" key="4">
    <source>
        <dbReference type="ARBA" id="ARBA00023172"/>
    </source>
</evidence>
<dbReference type="SUPFAM" id="SSF58113">
    <property type="entry name" value="Apolipoprotein A-I"/>
    <property type="match status" value="1"/>
</dbReference>
<keyword evidence="6" id="KW-1133">Transmembrane helix</keyword>
<keyword evidence="6" id="KW-0472">Membrane</keyword>
<feature type="transmembrane region" description="Helical" evidence="6">
    <location>
        <begin position="6"/>
        <end position="24"/>
    </location>
</feature>
<gene>
    <name evidence="7" type="ORF">BUFA31_00270</name>
</gene>
<evidence type="ECO:0000256" key="1">
    <source>
        <dbReference type="ARBA" id="ARBA00003416"/>
    </source>
</evidence>
<keyword evidence="3 5" id="KW-0175">Coiled coil</keyword>
<dbReference type="Gene3D" id="1.20.120.20">
    <property type="entry name" value="Apolipoprotein"/>
    <property type="match status" value="1"/>
</dbReference>
<keyword evidence="6" id="KW-0812">Transmembrane</keyword>
<reference evidence="7 8" key="1">
    <citation type="submission" date="2020-06" db="EMBL/GenBank/DDBJ databases">
        <title>Characterization of fructooligosaccharide metabolism and fructooligosaccharide-degrading enzymes in human commensal butyrate producers.</title>
        <authorList>
            <person name="Tanno H."/>
            <person name="Fujii T."/>
            <person name="Hirano K."/>
            <person name="Maeno S."/>
            <person name="Tonozuka T."/>
            <person name="Sakamoto M."/>
            <person name="Ohkuma M."/>
            <person name="Tochio T."/>
            <person name="Endo A."/>
        </authorList>
    </citation>
    <scope>NUCLEOTIDE SEQUENCE [LARGE SCALE GENOMIC DNA]</scope>
    <source>
        <strain evidence="7 8">JCM 31056</strain>
    </source>
</reference>
<comment type="similarity">
    <text evidence="2">Belongs to the RmuC family.</text>
</comment>
<keyword evidence="4" id="KW-0233">DNA recombination</keyword>
<evidence type="ECO:0000313" key="7">
    <source>
        <dbReference type="EMBL" id="GFO86863.1"/>
    </source>
</evidence>
<evidence type="ECO:0000256" key="5">
    <source>
        <dbReference type="SAM" id="Coils"/>
    </source>
</evidence>
<proteinExistence type="inferred from homology"/>
<organism evidence="7 8">
    <name type="scientific">Butyricicoccus faecihominis</name>
    <dbReference type="NCBI Taxonomy" id="1712515"/>
    <lineage>
        <taxon>Bacteria</taxon>
        <taxon>Bacillati</taxon>
        <taxon>Bacillota</taxon>
        <taxon>Clostridia</taxon>
        <taxon>Eubacteriales</taxon>
        <taxon>Butyricicoccaceae</taxon>
        <taxon>Butyricicoccus</taxon>
    </lineage>
</organism>
<evidence type="ECO:0000256" key="6">
    <source>
        <dbReference type="SAM" id="Phobius"/>
    </source>
</evidence>
<protein>
    <submittedName>
        <fullName evidence="7">DNA recombination protein RmuC</fullName>
    </submittedName>
</protein>
<comment type="function">
    <text evidence="1">Involved in DNA recombination.</text>
</comment>
<evidence type="ECO:0000256" key="3">
    <source>
        <dbReference type="ARBA" id="ARBA00023054"/>
    </source>
</evidence>
<dbReference type="RefSeq" id="WP_188886146.1">
    <property type="nucleotide sequence ID" value="NZ_BLYJ01000001.1"/>
</dbReference>
<dbReference type="Proteomes" id="UP000620147">
    <property type="component" value="Unassembled WGS sequence"/>
</dbReference>
<dbReference type="PANTHER" id="PTHR30563:SF0">
    <property type="entry name" value="DNA RECOMBINATION PROTEIN RMUC"/>
    <property type="match status" value="1"/>
</dbReference>
<evidence type="ECO:0000313" key="8">
    <source>
        <dbReference type="Proteomes" id="UP000620147"/>
    </source>
</evidence>
<sequence length="465" mass="52194">MQYIPIITLVLVIILLGLVIVLLTRKPEKPELPQQIDPTASITALGTLVTQNLREGREAQSNQLSAMDKSLGDKMSGLTDQLGRFETRLQGFTAETTQNLTNIRETVDKNLHTFTGETKQNLETIRSTMDKNLHTFTGETKQDLENIRVTVDKNLRAMQEDNNKKLDDMRQIVDEKLQKTLSERMNESFKLVNERLEQVYKGLGEMQTLAQGVGDLKKVLTNVKTRGIVGEIQLGAILEDILAPEQYETNVATVPNSRNVVEYAVKLPVEDGSFVWLPIDSKFPGDTYGALRDAYEEGSREQIDACVKQLIATLKSEAKDIHDKYLAPPHTTEFGIMFLPFEGLYAEAVSRGMVEILQRDYHVNLAGPSTMAALLNSLQMSFRTIAIQKRSGEVWSVLGAVKTEFDKFEACLTQTQNRLDQASRELDKLVGTRTRAIRRKLKGVTELSESETQKVLDIGTDSEEE</sequence>
<keyword evidence="8" id="KW-1185">Reference proteome</keyword>
<dbReference type="EMBL" id="BLYJ01000001">
    <property type="protein sequence ID" value="GFO86863.1"/>
    <property type="molecule type" value="Genomic_DNA"/>
</dbReference>
<feature type="coiled-coil region" evidence="5">
    <location>
        <begin position="405"/>
        <end position="432"/>
    </location>
</feature>
<dbReference type="PANTHER" id="PTHR30563">
    <property type="entry name" value="DNA RECOMBINATION PROTEIN RMUC"/>
    <property type="match status" value="1"/>
</dbReference>
<dbReference type="InterPro" id="IPR003798">
    <property type="entry name" value="DNA_recombination_RmuC"/>
</dbReference>
<dbReference type="Pfam" id="PF02646">
    <property type="entry name" value="RmuC"/>
    <property type="match status" value="1"/>
</dbReference>
<accession>A0ABQ1DVV7</accession>
<name>A0ABQ1DVV7_9FIRM</name>
<evidence type="ECO:0000256" key="2">
    <source>
        <dbReference type="ARBA" id="ARBA00009840"/>
    </source>
</evidence>
<comment type="caution">
    <text evidence="7">The sequence shown here is derived from an EMBL/GenBank/DDBJ whole genome shotgun (WGS) entry which is preliminary data.</text>
</comment>